<organism evidence="5 6">
    <name type="scientific">Nannochloropsis gaditana</name>
    <dbReference type="NCBI Taxonomy" id="72520"/>
    <lineage>
        <taxon>Eukaryota</taxon>
        <taxon>Sar</taxon>
        <taxon>Stramenopiles</taxon>
        <taxon>Ochrophyta</taxon>
        <taxon>Eustigmatophyceae</taxon>
        <taxon>Eustigmatales</taxon>
        <taxon>Monodopsidaceae</taxon>
        <taxon>Nannochloropsis</taxon>
    </lineage>
</organism>
<keyword evidence="6" id="KW-1185">Reference proteome</keyword>
<dbReference type="Pfam" id="PF05118">
    <property type="entry name" value="Asp_Arg_Hydrox"/>
    <property type="match status" value="1"/>
</dbReference>
<evidence type="ECO:0000256" key="2">
    <source>
        <dbReference type="ARBA" id="ARBA00022964"/>
    </source>
</evidence>
<dbReference type="AlphaFoldDB" id="W7TNW8"/>
<evidence type="ECO:0000313" key="5">
    <source>
        <dbReference type="EMBL" id="EWM22409.1"/>
    </source>
</evidence>
<accession>W7TNW8</accession>
<evidence type="ECO:0000256" key="3">
    <source>
        <dbReference type="ARBA" id="ARBA00023002"/>
    </source>
</evidence>
<comment type="caution">
    <text evidence="5">The sequence shown here is derived from an EMBL/GenBank/DDBJ whole genome shotgun (WGS) entry which is preliminary data.</text>
</comment>
<protein>
    <submittedName>
        <fullName evidence="5">Beta-hydroxylase</fullName>
    </submittedName>
</protein>
<dbReference type="InterPro" id="IPR051821">
    <property type="entry name" value="Asp/Asn_beta-hydroxylase"/>
</dbReference>
<proteinExistence type="inferred from homology"/>
<evidence type="ECO:0000313" key="6">
    <source>
        <dbReference type="Proteomes" id="UP000019335"/>
    </source>
</evidence>
<evidence type="ECO:0000256" key="1">
    <source>
        <dbReference type="ARBA" id="ARBA00007730"/>
    </source>
</evidence>
<dbReference type="InterPro" id="IPR027443">
    <property type="entry name" value="IPNS-like_sf"/>
</dbReference>
<evidence type="ECO:0000259" key="4">
    <source>
        <dbReference type="Pfam" id="PF05118"/>
    </source>
</evidence>
<dbReference type="Gene3D" id="2.60.120.330">
    <property type="entry name" value="B-lactam Antibiotic, Isopenicillin N Synthase, Chain"/>
    <property type="match status" value="1"/>
</dbReference>
<dbReference type="Proteomes" id="UP000019335">
    <property type="component" value="Unassembled WGS sequence"/>
</dbReference>
<comment type="similarity">
    <text evidence="1">Belongs to the aspartyl/asparaginyl beta-hydroxylase family.</text>
</comment>
<sequence length="522" mass="57103">MPQLAWHLLPVSDIKEFLSLCRPCVGWLPLKHASSLFTLFVVDSEDTCRSTHDRKNAAVAACVRLGIHIHPLYTSEITMGSTGLLKPTSCETMLYCNDSATLPLRPGALDCVVFRVKDSSVGALHSSVTQLASYLTADKLTPSLFCVVIPGYLTVDVLVAIEETFNLLLAPSFSSSPLRKDAGLRIVTLRQLTPDKVWQCGPCVLGSVGNSPDSNGGTFGLVQLQRHSLAASSTEPEATTSPSNNPTLDSRMRLLHLLETSLYLDLHAPGVSGSHASHSPAVSRVPASGAPVLSAEDWDYLLPPTPSTCSLHLPNYYDDWRRHYPALRLLLENFDILRAEAAGVSSWTPWPEYHFRDGGVENDWRVVPFLHTFPATDPGASKWIPSTCARCPAIVQVLQSLRPALRTALLSRLGPDTRLSAHTGWEDLANHVLRVHLTLVAPPLGPNGVGSCGTWVEGEVRCHRERDFIVFDDSKVHKAFNLHPTESRIVLIMDLVRPKYVEAGVAVGGHTEELDKFISAFQ</sequence>
<feature type="domain" description="Aspartyl/asparaginy/proline hydroxylase" evidence="4">
    <location>
        <begin position="333"/>
        <end position="498"/>
    </location>
</feature>
<keyword evidence="2" id="KW-0223">Dioxygenase</keyword>
<gene>
    <name evidence="5" type="ORF">Naga_100067g26</name>
</gene>
<keyword evidence="3" id="KW-0560">Oxidoreductase</keyword>
<dbReference type="PANTHER" id="PTHR46332">
    <property type="entry name" value="ASPARTATE BETA-HYDROXYLASE DOMAIN-CONTAINING PROTEIN 2"/>
    <property type="match status" value="1"/>
</dbReference>
<dbReference type="OrthoDB" id="438431at2759"/>
<dbReference type="InterPro" id="IPR007803">
    <property type="entry name" value="Asp/Arg/Pro-Hydrxlase"/>
</dbReference>
<name>W7TNW8_9STRA</name>
<dbReference type="EMBL" id="AZIL01002193">
    <property type="protein sequence ID" value="EWM22409.1"/>
    <property type="molecule type" value="Genomic_DNA"/>
</dbReference>
<dbReference type="GO" id="GO:0051213">
    <property type="term" value="F:dioxygenase activity"/>
    <property type="evidence" value="ECO:0007669"/>
    <property type="project" value="UniProtKB-KW"/>
</dbReference>
<dbReference type="GO" id="GO:0016020">
    <property type="term" value="C:membrane"/>
    <property type="evidence" value="ECO:0007669"/>
    <property type="project" value="TreeGrafter"/>
</dbReference>
<dbReference type="PANTHER" id="PTHR46332:SF5">
    <property type="entry name" value="ASPARTATE BETA-HYDROXYLASE DOMAIN CONTAINING 2"/>
    <property type="match status" value="1"/>
</dbReference>
<reference evidence="5 6" key="1">
    <citation type="journal article" date="2014" name="Mol. Plant">
        <title>Chromosome Scale Genome Assembly and Transcriptome Profiling of Nannochloropsis gaditana in Nitrogen Depletion.</title>
        <authorList>
            <person name="Corteggiani Carpinelli E."/>
            <person name="Telatin A."/>
            <person name="Vitulo N."/>
            <person name="Forcato C."/>
            <person name="D'Angelo M."/>
            <person name="Schiavon R."/>
            <person name="Vezzi A."/>
            <person name="Giacometti G.M."/>
            <person name="Morosinotto T."/>
            <person name="Valle G."/>
        </authorList>
    </citation>
    <scope>NUCLEOTIDE SEQUENCE [LARGE SCALE GENOMIC DNA]</scope>
    <source>
        <strain evidence="5 6">B-31</strain>
    </source>
</reference>